<name>A0A6P8HY44_ACTTE</name>
<dbReference type="InParanoid" id="A0A6P8HY44"/>
<keyword evidence="10 17" id="KW-0663">Pyridoxal phosphate</keyword>
<comment type="similarity">
    <text evidence="5 17">Belongs to the class-II pyridoxal-phosphate-dependent aminotransferase family.</text>
</comment>
<evidence type="ECO:0000313" key="21">
    <source>
        <dbReference type="RefSeq" id="XP_031560266.1"/>
    </source>
</evidence>
<keyword evidence="14 18" id="KW-0472">Membrane</keyword>
<evidence type="ECO:0000256" key="8">
    <source>
        <dbReference type="ARBA" id="ARBA00022692"/>
    </source>
</evidence>
<feature type="domain" description="Aminotransferase class I/classII large" evidence="19">
    <location>
        <begin position="155"/>
        <end position="514"/>
    </location>
</feature>
<evidence type="ECO:0000256" key="12">
    <source>
        <dbReference type="ARBA" id="ARBA00022989"/>
    </source>
</evidence>
<dbReference type="InterPro" id="IPR004839">
    <property type="entry name" value="Aminotransferase_I/II_large"/>
</dbReference>
<keyword evidence="8 18" id="KW-0812">Transmembrane</keyword>
<dbReference type="EC" id="2.3.1.50" evidence="6"/>
<evidence type="ECO:0000256" key="6">
    <source>
        <dbReference type="ARBA" id="ARBA00013220"/>
    </source>
</evidence>
<dbReference type="GO" id="GO:0005789">
    <property type="term" value="C:endoplasmic reticulum membrane"/>
    <property type="evidence" value="ECO:0007669"/>
    <property type="project" value="UniProtKB-SubCell"/>
</dbReference>
<evidence type="ECO:0000256" key="13">
    <source>
        <dbReference type="ARBA" id="ARBA00023098"/>
    </source>
</evidence>
<dbReference type="GO" id="GO:0046512">
    <property type="term" value="P:sphingosine biosynthetic process"/>
    <property type="evidence" value="ECO:0007669"/>
    <property type="project" value="TreeGrafter"/>
</dbReference>
<dbReference type="RefSeq" id="XP_031560266.1">
    <property type="nucleotide sequence ID" value="XM_031704406.1"/>
</dbReference>
<keyword evidence="12 18" id="KW-1133">Transmembrane helix</keyword>
<dbReference type="OrthoDB" id="65434at2759"/>
<comment type="pathway">
    <text evidence="4">Sphingolipid metabolism.</text>
</comment>
<evidence type="ECO:0000256" key="2">
    <source>
        <dbReference type="ARBA" id="ARBA00004389"/>
    </source>
</evidence>
<evidence type="ECO:0000313" key="20">
    <source>
        <dbReference type="Proteomes" id="UP000515163"/>
    </source>
</evidence>
<dbReference type="Gene3D" id="3.40.640.10">
    <property type="entry name" value="Type I PLP-dependent aspartate aminotransferase-like (Major domain)"/>
    <property type="match status" value="1"/>
</dbReference>
<evidence type="ECO:0000256" key="18">
    <source>
        <dbReference type="SAM" id="Phobius"/>
    </source>
</evidence>
<sequence>MGFKMASRNKILEEKPPEKRPVNGYHTKENGYVPRRNGEVKKDAVEFHEEFEETPLLVAVLTYIGYFVLVVFGYLRDFMRNYGIEKSKTSKEYANEGFVPLYSDFESFYTRNLYVRIRDCWNRPIGSVPGAQIDIVDRATDNYGWTFRFPGTQTKALNLGSYNYLGFAENEGLCADSAETAVKENGIAACSTRHEFGTLDIHVELEKMVARFVGKESAMVFGMGFATNSTNIPILVGPGDLIISDELNHSSLVLGARLANAKIKVFRHNDMKSLENILRTSVVQGQPRTHRPWKKILIIVEGVYSMEGSLVRLPEIVELKKKYKAYLYLDEAHSIGAIGPTGRGVAEHFGVNTADIDIMMGTFTKSFGAAGGYIAASKDIVSHIRACSHSAAYACSMSPPVVQQIYTSMKIILGEDGTNKGMQRIKTLADNTKYFRCRLKEMGFIIYGHDASPVVPLLLYMPAKIAAFGREMLKRNIGVVVVGFPATPIIESRARFCLSAAHTREMLDKALEAIDEVGDILQLKYSRKLKSK</sequence>
<evidence type="ECO:0000256" key="11">
    <source>
        <dbReference type="ARBA" id="ARBA00022919"/>
    </source>
</evidence>
<dbReference type="PROSITE" id="PS00599">
    <property type="entry name" value="AA_TRANSFER_CLASS_2"/>
    <property type="match status" value="1"/>
</dbReference>
<keyword evidence="9" id="KW-0256">Endoplasmic reticulum</keyword>
<dbReference type="FunCoup" id="A0A6P8HY44">
    <property type="interactions" value="755"/>
</dbReference>
<protein>
    <recommendedName>
        <fullName evidence="6">serine C-palmitoyltransferase</fullName>
        <ecNumber evidence="6">2.3.1.50</ecNumber>
    </recommendedName>
</protein>
<dbReference type="InterPro" id="IPR015424">
    <property type="entry name" value="PyrdxlP-dep_Trfase"/>
</dbReference>
<dbReference type="InterPro" id="IPR001917">
    <property type="entry name" value="Aminotrans_II_pyridoxalP_BS"/>
</dbReference>
<reference evidence="21" key="1">
    <citation type="submission" date="2025-08" db="UniProtKB">
        <authorList>
            <consortium name="RefSeq"/>
        </authorList>
    </citation>
    <scope>IDENTIFICATION</scope>
    <source>
        <tissue evidence="21">Tentacle</tissue>
    </source>
</reference>
<comment type="pathway">
    <text evidence="3">Lipid metabolism; sphingolipid metabolism.</text>
</comment>
<dbReference type="FunFam" id="3.40.640.10:FF:000047">
    <property type="entry name" value="serine palmitoyltransferase 2 isoform X1"/>
    <property type="match status" value="1"/>
</dbReference>
<dbReference type="SUPFAM" id="SSF53383">
    <property type="entry name" value="PLP-dependent transferases"/>
    <property type="match status" value="1"/>
</dbReference>
<evidence type="ECO:0000256" key="7">
    <source>
        <dbReference type="ARBA" id="ARBA00022679"/>
    </source>
</evidence>
<dbReference type="PANTHER" id="PTHR13693">
    <property type="entry name" value="CLASS II AMINOTRANSFERASE/8-AMINO-7-OXONONANOATE SYNTHASE"/>
    <property type="match status" value="1"/>
</dbReference>
<dbReference type="GO" id="GO:0030170">
    <property type="term" value="F:pyridoxal phosphate binding"/>
    <property type="evidence" value="ECO:0007669"/>
    <property type="project" value="InterPro"/>
</dbReference>
<evidence type="ECO:0000259" key="19">
    <source>
        <dbReference type="Pfam" id="PF00155"/>
    </source>
</evidence>
<dbReference type="InterPro" id="IPR015422">
    <property type="entry name" value="PyrdxlP-dep_Trfase_small"/>
</dbReference>
<evidence type="ECO:0000256" key="1">
    <source>
        <dbReference type="ARBA" id="ARBA00001933"/>
    </source>
</evidence>
<keyword evidence="15" id="KW-0012">Acyltransferase</keyword>
<dbReference type="GO" id="GO:0046513">
    <property type="term" value="P:ceramide biosynthetic process"/>
    <property type="evidence" value="ECO:0007669"/>
    <property type="project" value="TreeGrafter"/>
</dbReference>
<dbReference type="Gene3D" id="3.90.1150.10">
    <property type="entry name" value="Aspartate Aminotransferase, domain 1"/>
    <property type="match status" value="1"/>
</dbReference>
<comment type="catalytic activity">
    <reaction evidence="16">
        <text>L-serine + hexadecanoyl-CoA + H(+) = 3-oxosphinganine + CO2 + CoA</text>
        <dbReference type="Rhea" id="RHEA:14761"/>
        <dbReference type="ChEBI" id="CHEBI:15378"/>
        <dbReference type="ChEBI" id="CHEBI:16526"/>
        <dbReference type="ChEBI" id="CHEBI:33384"/>
        <dbReference type="ChEBI" id="CHEBI:57287"/>
        <dbReference type="ChEBI" id="CHEBI:57379"/>
        <dbReference type="ChEBI" id="CHEBI:58299"/>
        <dbReference type="EC" id="2.3.1.50"/>
    </reaction>
</comment>
<dbReference type="CDD" id="cd06454">
    <property type="entry name" value="KBL_like"/>
    <property type="match status" value="1"/>
</dbReference>
<dbReference type="GO" id="GO:0017059">
    <property type="term" value="C:serine palmitoyltransferase complex"/>
    <property type="evidence" value="ECO:0007669"/>
    <property type="project" value="TreeGrafter"/>
</dbReference>
<evidence type="ECO:0000256" key="4">
    <source>
        <dbReference type="ARBA" id="ARBA00004991"/>
    </source>
</evidence>
<comment type="subcellular location">
    <subcellularLocation>
        <location evidence="2">Endoplasmic reticulum membrane</location>
        <topology evidence="2">Single-pass membrane protein</topology>
    </subcellularLocation>
</comment>
<evidence type="ECO:0000256" key="5">
    <source>
        <dbReference type="ARBA" id="ARBA00008392"/>
    </source>
</evidence>
<proteinExistence type="inferred from homology"/>
<dbReference type="InterPro" id="IPR050087">
    <property type="entry name" value="AON_synthase_class-II"/>
</dbReference>
<dbReference type="FunFam" id="3.90.1150.10:FF:000004">
    <property type="entry name" value="2-amino-3-ketobutyrate coenzyme A ligase"/>
    <property type="match status" value="1"/>
</dbReference>
<feature type="transmembrane region" description="Helical" evidence="18">
    <location>
        <begin position="56"/>
        <end position="75"/>
    </location>
</feature>
<dbReference type="InterPro" id="IPR015421">
    <property type="entry name" value="PyrdxlP-dep_Trfase_major"/>
</dbReference>
<keyword evidence="11" id="KW-0746">Sphingolipid metabolism</keyword>
<dbReference type="PANTHER" id="PTHR13693:SF3">
    <property type="entry name" value="LD36009P"/>
    <property type="match status" value="1"/>
</dbReference>
<evidence type="ECO:0000256" key="16">
    <source>
        <dbReference type="ARBA" id="ARBA00048528"/>
    </source>
</evidence>
<evidence type="ECO:0000256" key="17">
    <source>
        <dbReference type="RuleBase" id="RU003693"/>
    </source>
</evidence>
<dbReference type="AlphaFoldDB" id="A0A6P8HY44"/>
<evidence type="ECO:0000256" key="14">
    <source>
        <dbReference type="ARBA" id="ARBA00023136"/>
    </source>
</evidence>
<gene>
    <name evidence="21" type="primary">LOC116296392</name>
</gene>
<dbReference type="GeneID" id="116296392"/>
<dbReference type="Proteomes" id="UP000515163">
    <property type="component" value="Unplaced"/>
</dbReference>
<dbReference type="KEGG" id="aten:116296392"/>
<keyword evidence="20" id="KW-1185">Reference proteome</keyword>
<dbReference type="GO" id="GO:0004758">
    <property type="term" value="F:serine C-palmitoyltransferase activity"/>
    <property type="evidence" value="ECO:0007669"/>
    <property type="project" value="UniProtKB-EC"/>
</dbReference>
<accession>A0A6P8HY44</accession>
<evidence type="ECO:0000256" key="9">
    <source>
        <dbReference type="ARBA" id="ARBA00022824"/>
    </source>
</evidence>
<comment type="cofactor">
    <cofactor evidence="1 17">
        <name>pyridoxal 5'-phosphate</name>
        <dbReference type="ChEBI" id="CHEBI:597326"/>
    </cofactor>
</comment>
<evidence type="ECO:0000256" key="15">
    <source>
        <dbReference type="ARBA" id="ARBA00023315"/>
    </source>
</evidence>
<evidence type="ECO:0000256" key="3">
    <source>
        <dbReference type="ARBA" id="ARBA00004760"/>
    </source>
</evidence>
<keyword evidence="13" id="KW-0443">Lipid metabolism</keyword>
<evidence type="ECO:0000256" key="10">
    <source>
        <dbReference type="ARBA" id="ARBA00022898"/>
    </source>
</evidence>
<organism evidence="20 21">
    <name type="scientific">Actinia tenebrosa</name>
    <name type="common">Australian red waratah sea anemone</name>
    <dbReference type="NCBI Taxonomy" id="6105"/>
    <lineage>
        <taxon>Eukaryota</taxon>
        <taxon>Metazoa</taxon>
        <taxon>Cnidaria</taxon>
        <taxon>Anthozoa</taxon>
        <taxon>Hexacorallia</taxon>
        <taxon>Actiniaria</taxon>
        <taxon>Actiniidae</taxon>
        <taxon>Actinia</taxon>
    </lineage>
</organism>
<dbReference type="Pfam" id="PF00155">
    <property type="entry name" value="Aminotran_1_2"/>
    <property type="match status" value="1"/>
</dbReference>
<keyword evidence="7" id="KW-0808">Transferase</keyword>